<dbReference type="KEGG" id="fgi:OP10G_4063"/>
<evidence type="ECO:0000256" key="7">
    <source>
        <dbReference type="ARBA" id="ARBA00022989"/>
    </source>
</evidence>
<dbReference type="Pfam" id="PF13462">
    <property type="entry name" value="Thioredoxin_4"/>
    <property type="match status" value="1"/>
</dbReference>
<feature type="transmembrane region" description="Helical" evidence="12">
    <location>
        <begin position="87"/>
        <end position="105"/>
    </location>
</feature>
<dbReference type="GO" id="GO:0016491">
    <property type="term" value="F:oxidoreductase activity"/>
    <property type="evidence" value="ECO:0007669"/>
    <property type="project" value="UniProtKB-KW"/>
</dbReference>
<evidence type="ECO:0000256" key="2">
    <source>
        <dbReference type="ARBA" id="ARBA00005791"/>
    </source>
</evidence>
<dbReference type="Gene3D" id="1.20.1440.130">
    <property type="entry name" value="VKOR domain"/>
    <property type="match status" value="1"/>
</dbReference>
<dbReference type="InterPro" id="IPR038354">
    <property type="entry name" value="VKOR_sf"/>
</dbReference>
<dbReference type="OrthoDB" id="117402at2"/>
<dbReference type="GO" id="GO:0016020">
    <property type="term" value="C:membrane"/>
    <property type="evidence" value="ECO:0007669"/>
    <property type="project" value="UniProtKB-SubCell"/>
</dbReference>
<dbReference type="HOGENOM" id="CLU_054539_0_0_0"/>
<reference evidence="14 15" key="1">
    <citation type="journal article" date="2014" name="PLoS ONE">
        <title>The first complete genome sequence of the class fimbriimonadia in the phylum armatimonadetes.</title>
        <authorList>
            <person name="Hu Z.Y."/>
            <person name="Wang Y.Z."/>
            <person name="Im W.T."/>
            <person name="Wang S.Y."/>
            <person name="Zhao G.P."/>
            <person name="Zheng H.J."/>
            <person name="Quan Z.X."/>
        </authorList>
    </citation>
    <scope>NUCLEOTIDE SEQUENCE [LARGE SCALE GENOMIC DNA]</scope>
    <source>
        <strain evidence="14">Gsoil 348</strain>
    </source>
</reference>
<dbReference type="GO" id="GO:0048038">
    <property type="term" value="F:quinone binding"/>
    <property type="evidence" value="ECO:0007669"/>
    <property type="project" value="UniProtKB-KW"/>
</dbReference>
<gene>
    <name evidence="14" type="ORF">OP10G_4063</name>
</gene>
<protein>
    <submittedName>
        <fullName evidence="14">Protein-disulfide isomerase</fullName>
    </submittedName>
</protein>
<dbReference type="Gene3D" id="3.40.30.10">
    <property type="entry name" value="Glutaredoxin"/>
    <property type="match status" value="1"/>
</dbReference>
<evidence type="ECO:0000256" key="1">
    <source>
        <dbReference type="ARBA" id="ARBA00004141"/>
    </source>
</evidence>
<keyword evidence="5" id="KW-0874">Quinone</keyword>
<proteinExistence type="inferred from homology"/>
<evidence type="ECO:0000313" key="15">
    <source>
        <dbReference type="Proteomes" id="UP000027982"/>
    </source>
</evidence>
<dbReference type="InterPro" id="IPR044698">
    <property type="entry name" value="VKOR/LTO1"/>
</dbReference>
<dbReference type="InterPro" id="IPR012336">
    <property type="entry name" value="Thioredoxin-like_fold"/>
</dbReference>
<dbReference type="RefSeq" id="WP_052547861.1">
    <property type="nucleotide sequence ID" value="NZ_CP007139.1"/>
</dbReference>
<dbReference type="STRING" id="661478.OP10G_4063"/>
<keyword evidence="9 12" id="KW-0472">Membrane</keyword>
<sequence>MKAILLNRVLLVLAFVGLFVAGVLSLEAGLNLAVPCGAGSGCAIVAADPSSKLAGIPVAYLGALGYLILAGLAVMRTLIPVADWRKYVTVGYIVTTIGTVFSLYLQYKSFFVIHATCLWCLTSAATMVVTLIVYALLAQELENMPAPVETTVADEADATPVVARSGQRLDATLLWVLPAALTVGIVIMGSTMKDAGGLQGIKMSKVSYATLVPPGAHMMGPEHAPLTIVEFADLCCPACQRTSPQVKEYVHNHPGKIQLVYRHYPLSQIHPLANAAAAIAEIAADENRFWEYAMGVLSLQRQPNDIEELIQIAKSNGVSEDKVRTRLQDPNDPAYDRVSRDLKTVKELGITSTPTFFMMSGDKVLDTYGPTQVMEGLASAKYQDIINGHGG</sequence>
<name>A0A068NVF3_FIMGI</name>
<dbReference type="GO" id="GO:0016853">
    <property type="term" value="F:isomerase activity"/>
    <property type="evidence" value="ECO:0007669"/>
    <property type="project" value="UniProtKB-KW"/>
</dbReference>
<keyword evidence="4 12" id="KW-0812">Transmembrane</keyword>
<keyword evidence="7 12" id="KW-1133">Transmembrane helix</keyword>
<feature type="transmembrane region" description="Helical" evidence="12">
    <location>
        <begin position="111"/>
        <end position="137"/>
    </location>
</feature>
<keyword evidence="8" id="KW-0560">Oxidoreductase</keyword>
<dbReference type="InterPro" id="IPR036249">
    <property type="entry name" value="Thioredoxin-like_sf"/>
</dbReference>
<evidence type="ECO:0000256" key="10">
    <source>
        <dbReference type="ARBA" id="ARBA00023157"/>
    </source>
</evidence>
<evidence type="ECO:0000256" key="6">
    <source>
        <dbReference type="ARBA" id="ARBA00022729"/>
    </source>
</evidence>
<evidence type="ECO:0000256" key="11">
    <source>
        <dbReference type="ARBA" id="ARBA00023284"/>
    </source>
</evidence>
<dbReference type="EMBL" id="CP007139">
    <property type="protein sequence ID" value="AIE87431.1"/>
    <property type="molecule type" value="Genomic_DNA"/>
</dbReference>
<dbReference type="Pfam" id="PF07884">
    <property type="entry name" value="VKOR"/>
    <property type="match status" value="1"/>
</dbReference>
<dbReference type="InterPro" id="IPR012932">
    <property type="entry name" value="VKOR"/>
</dbReference>
<feature type="transmembrane region" description="Helical" evidence="12">
    <location>
        <begin position="173"/>
        <end position="192"/>
    </location>
</feature>
<keyword evidence="10" id="KW-1015">Disulfide bond</keyword>
<keyword evidence="15" id="KW-1185">Reference proteome</keyword>
<accession>A0A068NVF3</accession>
<dbReference type="PANTHER" id="PTHR13887">
    <property type="entry name" value="GLUTATHIONE S-TRANSFERASE KAPPA"/>
    <property type="match status" value="1"/>
</dbReference>
<dbReference type="PANTHER" id="PTHR13887:SF14">
    <property type="entry name" value="DISULFIDE BOND FORMATION PROTEIN D"/>
    <property type="match status" value="1"/>
</dbReference>
<evidence type="ECO:0000256" key="3">
    <source>
        <dbReference type="ARBA" id="ARBA00006214"/>
    </source>
</evidence>
<keyword evidence="14" id="KW-0413">Isomerase</keyword>
<comment type="subcellular location">
    <subcellularLocation>
        <location evidence="1">Membrane</location>
        <topology evidence="1">Multi-pass membrane protein</topology>
    </subcellularLocation>
</comment>
<keyword evidence="6" id="KW-0732">Signal</keyword>
<comment type="similarity">
    <text evidence="3">Belongs to the VKOR family.</text>
</comment>
<dbReference type="Proteomes" id="UP000027982">
    <property type="component" value="Chromosome"/>
</dbReference>
<feature type="transmembrane region" description="Helical" evidence="12">
    <location>
        <begin position="54"/>
        <end position="75"/>
    </location>
</feature>
<dbReference type="AlphaFoldDB" id="A0A068NVF3"/>
<keyword evidence="11" id="KW-0676">Redox-active center</keyword>
<dbReference type="SUPFAM" id="SSF52833">
    <property type="entry name" value="Thioredoxin-like"/>
    <property type="match status" value="1"/>
</dbReference>
<evidence type="ECO:0000256" key="8">
    <source>
        <dbReference type="ARBA" id="ARBA00023002"/>
    </source>
</evidence>
<organism evidence="14 15">
    <name type="scientific">Fimbriimonas ginsengisoli Gsoil 348</name>
    <dbReference type="NCBI Taxonomy" id="661478"/>
    <lineage>
        <taxon>Bacteria</taxon>
        <taxon>Bacillati</taxon>
        <taxon>Armatimonadota</taxon>
        <taxon>Fimbriimonadia</taxon>
        <taxon>Fimbriimonadales</taxon>
        <taxon>Fimbriimonadaceae</taxon>
        <taxon>Fimbriimonas</taxon>
    </lineage>
</organism>
<dbReference type="eggNOG" id="COG1651">
    <property type="taxonomic scope" value="Bacteria"/>
</dbReference>
<evidence type="ECO:0000256" key="9">
    <source>
        <dbReference type="ARBA" id="ARBA00023136"/>
    </source>
</evidence>
<dbReference type="SMART" id="SM00756">
    <property type="entry name" value="VKc"/>
    <property type="match status" value="1"/>
</dbReference>
<evidence type="ECO:0000313" key="14">
    <source>
        <dbReference type="EMBL" id="AIE87431.1"/>
    </source>
</evidence>
<evidence type="ECO:0000256" key="4">
    <source>
        <dbReference type="ARBA" id="ARBA00022692"/>
    </source>
</evidence>
<comment type="similarity">
    <text evidence="2">Belongs to the thioredoxin family. DsbA subfamily.</text>
</comment>
<evidence type="ECO:0000256" key="12">
    <source>
        <dbReference type="SAM" id="Phobius"/>
    </source>
</evidence>
<evidence type="ECO:0000259" key="13">
    <source>
        <dbReference type="SMART" id="SM00756"/>
    </source>
</evidence>
<dbReference type="CDD" id="cd12916">
    <property type="entry name" value="VKOR_1"/>
    <property type="match status" value="1"/>
</dbReference>
<feature type="domain" description="Vitamin K epoxide reductase" evidence="13">
    <location>
        <begin position="3"/>
        <end position="138"/>
    </location>
</feature>
<evidence type="ECO:0000256" key="5">
    <source>
        <dbReference type="ARBA" id="ARBA00022719"/>
    </source>
</evidence>